<accession>A0A069S4N8</accession>
<evidence type="ECO:0000313" key="2">
    <source>
        <dbReference type="Proteomes" id="UP000027661"/>
    </source>
</evidence>
<name>A0A069S4N8_PHOVU</name>
<comment type="caution">
    <text evidence="1">The sequence shown here is derived from an EMBL/GenBank/DDBJ whole genome shotgun (WGS) entry which is preliminary data.</text>
</comment>
<reference evidence="1 2" key="1">
    <citation type="submission" date="2014-04" db="EMBL/GenBank/DDBJ databases">
        <authorList>
            <person name="Sears C."/>
            <person name="Carroll K."/>
            <person name="Sack B.R."/>
            <person name="Qadri F."/>
            <person name="Myers L.L."/>
            <person name="Chung G.-T."/>
            <person name="Escheverria P."/>
            <person name="Fraser C.M."/>
            <person name="Sadzewicz L."/>
            <person name="Shefchek K.A."/>
            <person name="Tallon L."/>
            <person name="Das S.P."/>
            <person name="Daugherty S."/>
            <person name="Mongodin E.F."/>
        </authorList>
    </citation>
    <scope>NUCLEOTIDE SEQUENCE [LARGE SCALE GENOMIC DNA]</scope>
    <source>
        <strain evidence="1 2">3975 RP4</strain>
    </source>
</reference>
<protein>
    <submittedName>
        <fullName evidence="1">Uncharacterized protein</fullName>
    </submittedName>
</protein>
<proteinExistence type="predicted"/>
<organism evidence="1 2">
    <name type="scientific">Phocaeicola vulgatus str. 3975 RP4</name>
    <dbReference type="NCBI Taxonomy" id="1339352"/>
    <lineage>
        <taxon>Bacteria</taxon>
        <taxon>Pseudomonadati</taxon>
        <taxon>Bacteroidota</taxon>
        <taxon>Bacteroidia</taxon>
        <taxon>Bacteroidales</taxon>
        <taxon>Bacteroidaceae</taxon>
        <taxon>Phocaeicola</taxon>
    </lineage>
</organism>
<evidence type="ECO:0000313" key="1">
    <source>
        <dbReference type="EMBL" id="KDS44987.1"/>
    </source>
</evidence>
<sequence>MSIFKRWINKKAESSILRFFVYNVFNRLVILHENQLFSRH</sequence>
<gene>
    <name evidence="1" type="ORF">M099_4147</name>
</gene>
<dbReference type="EMBL" id="JNHM01000149">
    <property type="protein sequence ID" value="KDS44987.1"/>
    <property type="molecule type" value="Genomic_DNA"/>
</dbReference>
<dbReference type="Proteomes" id="UP000027661">
    <property type="component" value="Unassembled WGS sequence"/>
</dbReference>
<feature type="non-terminal residue" evidence="1">
    <location>
        <position position="40"/>
    </location>
</feature>
<dbReference type="AlphaFoldDB" id="A0A069S4N8"/>